<evidence type="ECO:0000313" key="5">
    <source>
        <dbReference type="Proteomes" id="UP001432039"/>
    </source>
</evidence>
<evidence type="ECO:0000256" key="1">
    <source>
        <dbReference type="ARBA" id="ARBA00022450"/>
    </source>
</evidence>
<proteinExistence type="predicted"/>
<dbReference type="RefSeq" id="WP_328961274.1">
    <property type="nucleotide sequence ID" value="NZ_CP108090.1"/>
</dbReference>
<evidence type="ECO:0000256" key="2">
    <source>
        <dbReference type="ARBA" id="ARBA00022553"/>
    </source>
</evidence>
<keyword evidence="1" id="KW-0596">Phosphopantetheine</keyword>
<feature type="domain" description="Polyketide synthase-like phosphopantetheine-binding" evidence="3">
    <location>
        <begin position="9"/>
        <end position="65"/>
    </location>
</feature>
<name>A0ABZ1T8Z3_STRVG</name>
<dbReference type="EMBL" id="CP108090">
    <property type="protein sequence ID" value="WUQ11848.1"/>
    <property type="molecule type" value="Genomic_DNA"/>
</dbReference>
<gene>
    <name evidence="4" type="ORF">OG517_10600</name>
</gene>
<organism evidence="4 5">
    <name type="scientific">Streptomyces virginiae</name>
    <name type="common">Streptomyces cinnamonensis</name>
    <dbReference type="NCBI Taxonomy" id="1961"/>
    <lineage>
        <taxon>Bacteria</taxon>
        <taxon>Bacillati</taxon>
        <taxon>Actinomycetota</taxon>
        <taxon>Actinomycetes</taxon>
        <taxon>Kitasatosporales</taxon>
        <taxon>Streptomycetaceae</taxon>
        <taxon>Streptomyces</taxon>
    </lineage>
</organism>
<evidence type="ECO:0000259" key="3">
    <source>
        <dbReference type="SMART" id="SM00823"/>
    </source>
</evidence>
<dbReference type="InterPro" id="IPR009081">
    <property type="entry name" value="PP-bd_ACP"/>
</dbReference>
<dbReference type="SUPFAM" id="SSF47336">
    <property type="entry name" value="ACP-like"/>
    <property type="match status" value="1"/>
</dbReference>
<evidence type="ECO:0000313" key="4">
    <source>
        <dbReference type="EMBL" id="WUQ11848.1"/>
    </source>
</evidence>
<dbReference type="Gene3D" id="1.10.1200.10">
    <property type="entry name" value="ACP-like"/>
    <property type="match status" value="1"/>
</dbReference>
<protein>
    <submittedName>
        <fullName evidence="4">Acyl carrier protein</fullName>
    </submittedName>
</protein>
<dbReference type="InterPro" id="IPR036736">
    <property type="entry name" value="ACP-like_sf"/>
</dbReference>
<dbReference type="InterPro" id="IPR020806">
    <property type="entry name" value="PKS_PP-bd"/>
</dbReference>
<keyword evidence="2" id="KW-0597">Phosphoprotein</keyword>
<reference evidence="4" key="1">
    <citation type="submission" date="2022-10" db="EMBL/GenBank/DDBJ databases">
        <title>The complete genomes of actinobacterial strains from the NBC collection.</title>
        <authorList>
            <person name="Joergensen T.S."/>
            <person name="Alvarez Arevalo M."/>
            <person name="Sterndorff E.B."/>
            <person name="Faurdal D."/>
            <person name="Vuksanovic O."/>
            <person name="Mourched A.-S."/>
            <person name="Charusanti P."/>
            <person name="Shaw S."/>
            <person name="Blin K."/>
            <person name="Weber T."/>
        </authorList>
    </citation>
    <scope>NUCLEOTIDE SEQUENCE</scope>
    <source>
        <strain evidence="4">NBC_00248</strain>
    </source>
</reference>
<accession>A0ABZ1T8Z3</accession>
<dbReference type="Pfam" id="PF00550">
    <property type="entry name" value="PP-binding"/>
    <property type="match status" value="1"/>
</dbReference>
<keyword evidence="5" id="KW-1185">Reference proteome</keyword>
<dbReference type="Proteomes" id="UP001432039">
    <property type="component" value="Chromosome"/>
</dbReference>
<sequence>MTIGNDDGLLAVRGYLDELIRARVTDPFSCDVPLVSLGFDSLAAIELWSRLRTDLGVDVPAGELLELTLDGLTARVRAEGGSVATFAAGPVAGGPAGADIDDASPEAAAQLLAALDGLDDAGLERLVAGLGPASETTPAD</sequence>
<dbReference type="SMART" id="SM00823">
    <property type="entry name" value="PKS_PP"/>
    <property type="match status" value="1"/>
</dbReference>